<dbReference type="OrthoDB" id="9765084at2"/>
<dbReference type="RefSeq" id="WP_044432794.1">
    <property type="nucleotide sequence ID" value="NZ_BJYZ01000029.1"/>
</dbReference>
<evidence type="ECO:0000313" key="1">
    <source>
        <dbReference type="EMBL" id="GEO41582.1"/>
    </source>
</evidence>
<comment type="caution">
    <text evidence="1">The sequence shown here is derived from an EMBL/GenBank/DDBJ whole genome shotgun (WGS) entry which is preliminary data.</text>
</comment>
<gene>
    <name evidence="1" type="primary">noeA</name>
    <name evidence="1" type="ORF">SAE02_57300</name>
</gene>
<dbReference type="SUPFAM" id="SSF53335">
    <property type="entry name" value="S-adenosyl-L-methionine-dependent methyltransferases"/>
    <property type="match status" value="1"/>
</dbReference>
<keyword evidence="2" id="KW-1185">Reference proteome</keyword>
<dbReference type="EMBL" id="BJYZ01000029">
    <property type="protein sequence ID" value="GEO41582.1"/>
    <property type="molecule type" value="Genomic_DNA"/>
</dbReference>
<dbReference type="AlphaFoldDB" id="A0A512DYS7"/>
<proteinExistence type="predicted"/>
<dbReference type="InterPro" id="IPR029063">
    <property type="entry name" value="SAM-dependent_MTases_sf"/>
</dbReference>
<dbReference type="Gene3D" id="3.40.50.150">
    <property type="entry name" value="Vaccinia Virus protein VP39"/>
    <property type="match status" value="1"/>
</dbReference>
<name>A0A512DYS7_9PROT</name>
<reference evidence="1 2" key="1">
    <citation type="submission" date="2019-07" db="EMBL/GenBank/DDBJ databases">
        <title>Whole genome shotgun sequence of Skermanella aerolata NBRC 106429.</title>
        <authorList>
            <person name="Hosoyama A."/>
            <person name="Uohara A."/>
            <person name="Ohji S."/>
            <person name="Ichikawa N."/>
        </authorList>
    </citation>
    <scope>NUCLEOTIDE SEQUENCE [LARGE SCALE GENOMIC DNA]</scope>
    <source>
        <strain evidence="1 2">NBRC 106429</strain>
    </source>
</reference>
<dbReference type="Proteomes" id="UP000321523">
    <property type="component" value="Unassembled WGS sequence"/>
</dbReference>
<evidence type="ECO:0000313" key="2">
    <source>
        <dbReference type="Proteomes" id="UP000321523"/>
    </source>
</evidence>
<protein>
    <submittedName>
        <fullName evidence="1">Nodulation protein NoeA</fullName>
    </submittedName>
</protein>
<sequence length="463" mass="51236">MTAVEPGSFRDPSGQVFENDGRIFRTITARALADYTFIRDSGVLNRLVDGGRLVASNEVDPALLGEQARGAPIVVEHPRIPFVSYPYEWPFPALKAAALFHLDLQIDLLADGVMMSDASAYNVQFIGPRPVLIDLLSLRRYREGEYWAGLRQFCEQFLNPLLLRAVLGVPHNQWYRGSLEGIPTSELNRLLPFHKKLSWQVMTYVVLQARLEASANDKGTADAGAIRKKGLTKSSLLGILTQLRGWIEKLKPADTGKTVWGDYARNNTYTDAAEEAKCRFIAEFAAAVKPKLLWDLGCNSANYSAVALGAGAGAAVGFDFDQKALELAFDRAMSEKLNLLPLFQDAANPSPDQGWKQAERRGIQGRGDADGLLALAFEHHLVIGRNVPLDQTIGWLTGLAPRGVIEFVPKDDPTVQRMLALREDIFDGYSVEAFTAALEDRARVVRAESIADSGRRLFWYDRS</sequence>
<organism evidence="1 2">
    <name type="scientific">Skermanella aerolata</name>
    <dbReference type="NCBI Taxonomy" id="393310"/>
    <lineage>
        <taxon>Bacteria</taxon>
        <taxon>Pseudomonadati</taxon>
        <taxon>Pseudomonadota</taxon>
        <taxon>Alphaproteobacteria</taxon>
        <taxon>Rhodospirillales</taxon>
        <taxon>Azospirillaceae</taxon>
        <taxon>Skermanella</taxon>
    </lineage>
</organism>
<accession>A0A512DYS7</accession>